<protein>
    <submittedName>
        <fullName evidence="3">Uncharacterized protein</fullName>
    </submittedName>
</protein>
<dbReference type="PANTHER" id="PTHR34292:SF1">
    <property type="entry name" value="OUTER SPORE WALL PROTEIN RRT8"/>
    <property type="match status" value="1"/>
</dbReference>
<dbReference type="GO" id="GO:0005628">
    <property type="term" value="C:prospore membrane"/>
    <property type="evidence" value="ECO:0007669"/>
    <property type="project" value="TreeGrafter"/>
</dbReference>
<name>A0A8H8RQ93_9HELO</name>
<feature type="transmembrane region" description="Helical" evidence="2">
    <location>
        <begin position="222"/>
        <end position="255"/>
    </location>
</feature>
<proteinExistence type="predicted"/>
<feature type="transmembrane region" description="Helical" evidence="2">
    <location>
        <begin position="35"/>
        <end position="63"/>
    </location>
</feature>
<dbReference type="GO" id="GO:0005619">
    <property type="term" value="C:ascospore wall"/>
    <property type="evidence" value="ECO:0007669"/>
    <property type="project" value="TreeGrafter"/>
</dbReference>
<dbReference type="EMBL" id="QGMJ01000242">
    <property type="protein sequence ID" value="TVY39175.1"/>
    <property type="molecule type" value="Genomic_DNA"/>
</dbReference>
<keyword evidence="4" id="KW-1185">Reference proteome</keyword>
<reference evidence="3 4" key="1">
    <citation type="submission" date="2018-05" db="EMBL/GenBank/DDBJ databases">
        <title>Genome sequencing and assembly of the regulated plant pathogen Lachnellula willkommii and related sister species for the development of diagnostic species identification markers.</title>
        <authorList>
            <person name="Giroux E."/>
            <person name="Bilodeau G."/>
        </authorList>
    </citation>
    <scope>NUCLEOTIDE SEQUENCE [LARGE SCALE GENOMIC DNA]</scope>
    <source>
        <strain evidence="3 4">CBS 197.66</strain>
    </source>
</reference>
<dbReference type="OrthoDB" id="2107885at2759"/>
<feature type="compositionally biased region" description="Pro residues" evidence="1">
    <location>
        <begin position="286"/>
        <end position="295"/>
    </location>
</feature>
<accession>A0A8H8RQ93</accession>
<evidence type="ECO:0000313" key="4">
    <source>
        <dbReference type="Proteomes" id="UP000462212"/>
    </source>
</evidence>
<feature type="transmembrane region" description="Helical" evidence="2">
    <location>
        <begin position="69"/>
        <end position="89"/>
    </location>
</feature>
<evidence type="ECO:0000256" key="2">
    <source>
        <dbReference type="SAM" id="Phobius"/>
    </source>
</evidence>
<feature type="compositionally biased region" description="Basic and acidic residues" evidence="1">
    <location>
        <begin position="264"/>
        <end position="279"/>
    </location>
</feature>
<sequence>QPLRHIVSASYLYPFKGIYFFLTHRDFYPLFSRRLIPLTITSIVVLGLLFTFTYLPQAAFLLIFHGPTAWVNAAFLVLGEAQVVIALLFEAFLVDETLVDVFDVRFLSYPPILIPRKSKSSAKSNFMFTFTQDTTPLSPPRSPVQSLGPPTTSCIYSPFSLTLLLQFIILLPLNLIPIIGTPAFLILTGAKAGPLHHYRYFKLLGLNKKERKAEIRRRRLRYTWFGSVALVLQLVPVLSMFFLLTTACGSALWVVDLEGRRRESERMGGEVRVGDHPDEIGDEEVPPPPYTDDPV</sequence>
<dbReference type="PANTHER" id="PTHR34292">
    <property type="entry name" value="OUTER SPORE WALL PROTEIN LDS1"/>
    <property type="match status" value="1"/>
</dbReference>
<keyword evidence="2" id="KW-0812">Transmembrane</keyword>
<dbReference type="GO" id="GO:0005811">
    <property type="term" value="C:lipid droplet"/>
    <property type="evidence" value="ECO:0007669"/>
    <property type="project" value="TreeGrafter"/>
</dbReference>
<feature type="non-terminal residue" evidence="3">
    <location>
        <position position="1"/>
    </location>
</feature>
<dbReference type="Proteomes" id="UP000462212">
    <property type="component" value="Unassembled WGS sequence"/>
</dbReference>
<feature type="transmembrane region" description="Helical" evidence="2">
    <location>
        <begin position="6"/>
        <end position="23"/>
    </location>
</feature>
<evidence type="ECO:0000313" key="3">
    <source>
        <dbReference type="EMBL" id="TVY39175.1"/>
    </source>
</evidence>
<dbReference type="AlphaFoldDB" id="A0A8H8RQ93"/>
<feature type="region of interest" description="Disordered" evidence="1">
    <location>
        <begin position="264"/>
        <end position="295"/>
    </location>
</feature>
<evidence type="ECO:0000256" key="1">
    <source>
        <dbReference type="SAM" id="MobiDB-lite"/>
    </source>
</evidence>
<keyword evidence="2" id="KW-0472">Membrane</keyword>
<comment type="caution">
    <text evidence="3">The sequence shown here is derived from an EMBL/GenBank/DDBJ whole genome shotgun (WGS) entry which is preliminary data.</text>
</comment>
<keyword evidence="2" id="KW-1133">Transmembrane helix</keyword>
<gene>
    <name evidence="3" type="ORF">LSUB1_G004831</name>
</gene>
<organism evidence="3 4">
    <name type="scientific">Lachnellula subtilissima</name>
    <dbReference type="NCBI Taxonomy" id="602034"/>
    <lineage>
        <taxon>Eukaryota</taxon>
        <taxon>Fungi</taxon>
        <taxon>Dikarya</taxon>
        <taxon>Ascomycota</taxon>
        <taxon>Pezizomycotina</taxon>
        <taxon>Leotiomycetes</taxon>
        <taxon>Helotiales</taxon>
        <taxon>Lachnaceae</taxon>
        <taxon>Lachnellula</taxon>
    </lineage>
</organism>
<dbReference type="InterPro" id="IPR052786">
    <property type="entry name" value="Spore_wall_assembly"/>
</dbReference>